<sequence>MIKVTETGLLLKGNLPSILSETACILRNVHKKTIDKLGPEFGEILYQKTIALADMDEEDMEKELEKMETEKIKMLNDLFSK</sequence>
<dbReference type="RefSeq" id="WP_117969192.1">
    <property type="nucleotide sequence ID" value="NZ_QSFD01000001.1"/>
</dbReference>
<evidence type="ECO:0000256" key="1">
    <source>
        <dbReference type="SAM" id="Coils"/>
    </source>
</evidence>
<evidence type="ECO:0000313" key="3">
    <source>
        <dbReference type="Proteomes" id="UP000284779"/>
    </source>
</evidence>
<protein>
    <submittedName>
        <fullName evidence="2">Uncharacterized protein</fullName>
    </submittedName>
</protein>
<gene>
    <name evidence="2" type="ORF">DW944_00205</name>
</gene>
<proteinExistence type="predicted"/>
<keyword evidence="3" id="KW-1185">Reference proteome</keyword>
<name>A0A413RCS2_9FIRM</name>
<organism evidence="2 3">
    <name type="scientific">Eubacterium ventriosum</name>
    <dbReference type="NCBI Taxonomy" id="39496"/>
    <lineage>
        <taxon>Bacteria</taxon>
        <taxon>Bacillati</taxon>
        <taxon>Bacillota</taxon>
        <taxon>Clostridia</taxon>
        <taxon>Eubacteriales</taxon>
        <taxon>Eubacteriaceae</taxon>
        <taxon>Eubacterium</taxon>
    </lineage>
</organism>
<comment type="caution">
    <text evidence="2">The sequence shown here is derived from an EMBL/GenBank/DDBJ whole genome shotgun (WGS) entry which is preliminary data.</text>
</comment>
<feature type="coiled-coil region" evidence="1">
    <location>
        <begin position="50"/>
        <end position="77"/>
    </location>
</feature>
<keyword evidence="1" id="KW-0175">Coiled coil</keyword>
<reference evidence="2 3" key="1">
    <citation type="submission" date="2018-08" db="EMBL/GenBank/DDBJ databases">
        <title>A genome reference for cultivated species of the human gut microbiota.</title>
        <authorList>
            <person name="Zou Y."/>
            <person name="Xue W."/>
            <person name="Luo G."/>
        </authorList>
    </citation>
    <scope>NUCLEOTIDE SEQUENCE [LARGE SCALE GENOMIC DNA]</scope>
    <source>
        <strain evidence="2 3">AM44-11BH</strain>
    </source>
</reference>
<accession>A0A413RCS2</accession>
<dbReference type="AlphaFoldDB" id="A0A413RCS2"/>
<evidence type="ECO:0000313" key="2">
    <source>
        <dbReference type="EMBL" id="RHA20625.1"/>
    </source>
</evidence>
<dbReference type="EMBL" id="QSFD01000001">
    <property type="protein sequence ID" value="RHA20625.1"/>
    <property type="molecule type" value="Genomic_DNA"/>
</dbReference>
<dbReference type="Proteomes" id="UP000284779">
    <property type="component" value="Unassembled WGS sequence"/>
</dbReference>